<dbReference type="AlphaFoldDB" id="A0AAD6MLN8"/>
<dbReference type="EMBL" id="JAQIZT010000008">
    <property type="protein sequence ID" value="KAJ6987844.1"/>
    <property type="molecule type" value="Genomic_DNA"/>
</dbReference>
<evidence type="ECO:0000256" key="1">
    <source>
        <dbReference type="SAM" id="MobiDB-lite"/>
    </source>
</evidence>
<organism evidence="2 3">
    <name type="scientific">Populus alba x Populus x berolinensis</name>
    <dbReference type="NCBI Taxonomy" id="444605"/>
    <lineage>
        <taxon>Eukaryota</taxon>
        <taxon>Viridiplantae</taxon>
        <taxon>Streptophyta</taxon>
        <taxon>Embryophyta</taxon>
        <taxon>Tracheophyta</taxon>
        <taxon>Spermatophyta</taxon>
        <taxon>Magnoliopsida</taxon>
        <taxon>eudicotyledons</taxon>
        <taxon>Gunneridae</taxon>
        <taxon>Pentapetalae</taxon>
        <taxon>rosids</taxon>
        <taxon>fabids</taxon>
        <taxon>Malpighiales</taxon>
        <taxon>Salicaceae</taxon>
        <taxon>Saliceae</taxon>
        <taxon>Populus</taxon>
    </lineage>
</organism>
<reference evidence="2" key="1">
    <citation type="journal article" date="2023" name="Mol. Ecol. Resour.">
        <title>Chromosome-level genome assembly of a triploid poplar Populus alba 'Berolinensis'.</title>
        <authorList>
            <person name="Chen S."/>
            <person name="Yu Y."/>
            <person name="Wang X."/>
            <person name="Wang S."/>
            <person name="Zhang T."/>
            <person name="Zhou Y."/>
            <person name="He R."/>
            <person name="Meng N."/>
            <person name="Wang Y."/>
            <person name="Liu W."/>
            <person name="Liu Z."/>
            <person name="Liu J."/>
            <person name="Guo Q."/>
            <person name="Huang H."/>
            <person name="Sederoff R.R."/>
            <person name="Wang G."/>
            <person name="Qu G."/>
            <person name="Chen S."/>
        </authorList>
    </citation>
    <scope>NUCLEOTIDE SEQUENCE</scope>
    <source>
        <strain evidence="2">SC-2020</strain>
    </source>
</reference>
<comment type="caution">
    <text evidence="2">The sequence shown here is derived from an EMBL/GenBank/DDBJ whole genome shotgun (WGS) entry which is preliminary data.</text>
</comment>
<proteinExistence type="predicted"/>
<protein>
    <submittedName>
        <fullName evidence="2">Uncharacterized protein</fullName>
    </submittedName>
</protein>
<accession>A0AAD6MLN8</accession>
<sequence length="135" mass="15009">MVFPFMLFSFAHKRQKLNSPSRLFNKISFQQSTMKCMLREHLSHSPPPFQACILEEMSSGKANAGDLNASTSNKQAILPNKTPSTSNSNFEKVLAQRALFGSRNYRTKGRKIKNSGANLLPSRLSKVSLADDSSD</sequence>
<dbReference type="Proteomes" id="UP001164929">
    <property type="component" value="Chromosome 8"/>
</dbReference>
<name>A0AAD6MLN8_9ROSI</name>
<feature type="compositionally biased region" description="Polar residues" evidence="1">
    <location>
        <begin position="68"/>
        <end position="88"/>
    </location>
</feature>
<evidence type="ECO:0000313" key="3">
    <source>
        <dbReference type="Proteomes" id="UP001164929"/>
    </source>
</evidence>
<keyword evidence="3" id="KW-1185">Reference proteome</keyword>
<gene>
    <name evidence="2" type="ORF">NC653_020938</name>
</gene>
<evidence type="ECO:0000313" key="2">
    <source>
        <dbReference type="EMBL" id="KAJ6987844.1"/>
    </source>
</evidence>
<feature type="region of interest" description="Disordered" evidence="1">
    <location>
        <begin position="63"/>
        <end position="88"/>
    </location>
</feature>